<dbReference type="InterPro" id="IPR010071">
    <property type="entry name" value="AA_adenyl_dom"/>
</dbReference>
<dbReference type="InterPro" id="IPR011004">
    <property type="entry name" value="Trimer_LpxA-like_sf"/>
</dbReference>
<evidence type="ECO:0000256" key="3">
    <source>
        <dbReference type="SAM" id="MobiDB-lite"/>
    </source>
</evidence>
<dbReference type="Pfam" id="PF00550">
    <property type="entry name" value="PP-binding"/>
    <property type="match status" value="1"/>
</dbReference>
<dbReference type="Gene3D" id="3.40.50.12780">
    <property type="entry name" value="N-terminal domain of ligase-like"/>
    <property type="match status" value="1"/>
</dbReference>
<dbReference type="GO" id="GO:0003824">
    <property type="term" value="F:catalytic activity"/>
    <property type="evidence" value="ECO:0007669"/>
    <property type="project" value="InterPro"/>
</dbReference>
<dbReference type="PANTHER" id="PTHR45527">
    <property type="entry name" value="NONRIBOSOMAL PEPTIDE SYNTHETASE"/>
    <property type="match status" value="1"/>
</dbReference>
<dbReference type="InterPro" id="IPR045851">
    <property type="entry name" value="AMP-bd_C_sf"/>
</dbReference>
<evidence type="ECO:0000313" key="6">
    <source>
        <dbReference type="EMBL" id="KAK9838807.1"/>
    </source>
</evidence>
<evidence type="ECO:0000256" key="4">
    <source>
        <dbReference type="SAM" id="Phobius"/>
    </source>
</evidence>
<gene>
    <name evidence="6" type="ORF">WJX74_003722</name>
</gene>
<dbReference type="Pfam" id="PF00668">
    <property type="entry name" value="Condensation"/>
    <property type="match status" value="1"/>
</dbReference>
<dbReference type="InterPro" id="IPR020845">
    <property type="entry name" value="AMP-binding_CS"/>
</dbReference>
<dbReference type="PROSITE" id="PS00455">
    <property type="entry name" value="AMP_BINDING"/>
    <property type="match status" value="1"/>
</dbReference>
<keyword evidence="4" id="KW-0472">Membrane</keyword>
<comment type="caution">
    <text evidence="6">The sequence shown here is derived from an EMBL/GenBank/DDBJ whole genome shotgun (WGS) entry which is preliminary data.</text>
</comment>
<dbReference type="Pfam" id="PF00501">
    <property type="entry name" value="AMP-binding"/>
    <property type="match status" value="1"/>
</dbReference>
<dbReference type="Pfam" id="PF13193">
    <property type="entry name" value="AMP-binding_C"/>
    <property type="match status" value="1"/>
</dbReference>
<evidence type="ECO:0000313" key="7">
    <source>
        <dbReference type="Proteomes" id="UP001438707"/>
    </source>
</evidence>
<feature type="compositionally biased region" description="Polar residues" evidence="3">
    <location>
        <begin position="11"/>
        <end position="21"/>
    </location>
</feature>
<dbReference type="InterPro" id="IPR023213">
    <property type="entry name" value="CAT-like_dom_sf"/>
</dbReference>
<dbReference type="GO" id="GO:0031177">
    <property type="term" value="F:phosphopantetheine binding"/>
    <property type="evidence" value="ECO:0007669"/>
    <property type="project" value="TreeGrafter"/>
</dbReference>
<proteinExistence type="predicted"/>
<dbReference type="Gene3D" id="3.30.559.30">
    <property type="entry name" value="Nonribosomal peptide synthetase, condensation domain"/>
    <property type="match status" value="1"/>
</dbReference>
<dbReference type="Gene3D" id="3.30.300.30">
    <property type="match status" value="1"/>
</dbReference>
<dbReference type="GO" id="GO:0043041">
    <property type="term" value="P:amino acid activation for nonribosomal peptide biosynthetic process"/>
    <property type="evidence" value="ECO:0007669"/>
    <property type="project" value="TreeGrafter"/>
</dbReference>
<keyword evidence="7" id="KW-1185">Reference proteome</keyword>
<feature type="transmembrane region" description="Helical" evidence="4">
    <location>
        <begin position="1585"/>
        <end position="1608"/>
    </location>
</feature>
<dbReference type="GO" id="GO:0005737">
    <property type="term" value="C:cytoplasm"/>
    <property type="evidence" value="ECO:0007669"/>
    <property type="project" value="TreeGrafter"/>
</dbReference>
<evidence type="ECO:0000256" key="2">
    <source>
        <dbReference type="ARBA" id="ARBA00022553"/>
    </source>
</evidence>
<feature type="region of interest" description="Disordered" evidence="3">
    <location>
        <begin position="892"/>
        <end position="914"/>
    </location>
</feature>
<evidence type="ECO:0000256" key="1">
    <source>
        <dbReference type="ARBA" id="ARBA00022450"/>
    </source>
</evidence>
<evidence type="ECO:0000259" key="5">
    <source>
        <dbReference type="PROSITE" id="PS50075"/>
    </source>
</evidence>
<dbReference type="NCBIfam" id="TIGR01733">
    <property type="entry name" value="AA-adenyl-dom"/>
    <property type="match status" value="1"/>
</dbReference>
<dbReference type="GO" id="GO:0044550">
    <property type="term" value="P:secondary metabolite biosynthetic process"/>
    <property type="evidence" value="ECO:0007669"/>
    <property type="project" value="TreeGrafter"/>
</dbReference>
<keyword evidence="1" id="KW-0596">Phosphopantetheine</keyword>
<dbReference type="InterPro" id="IPR036736">
    <property type="entry name" value="ACP-like_sf"/>
</dbReference>
<dbReference type="Proteomes" id="UP001438707">
    <property type="component" value="Unassembled WGS sequence"/>
</dbReference>
<feature type="region of interest" description="Disordered" evidence="3">
    <location>
        <begin position="1"/>
        <end position="21"/>
    </location>
</feature>
<protein>
    <recommendedName>
        <fullName evidence="5">Carrier domain-containing protein</fullName>
    </recommendedName>
</protein>
<dbReference type="InterPro" id="IPR009081">
    <property type="entry name" value="PP-bd_ACP"/>
</dbReference>
<feature type="transmembrane region" description="Helical" evidence="4">
    <location>
        <begin position="1026"/>
        <end position="1052"/>
    </location>
</feature>
<feature type="transmembrane region" description="Helical" evidence="4">
    <location>
        <begin position="1064"/>
        <end position="1090"/>
    </location>
</feature>
<dbReference type="InterPro" id="IPR025110">
    <property type="entry name" value="AMP-bd_C"/>
</dbReference>
<keyword evidence="2" id="KW-0597">Phosphoprotein</keyword>
<dbReference type="EMBL" id="JALJOS010000005">
    <property type="protein sequence ID" value="KAK9838807.1"/>
    <property type="molecule type" value="Genomic_DNA"/>
</dbReference>
<dbReference type="Gene3D" id="1.10.1200.10">
    <property type="entry name" value="ACP-like"/>
    <property type="match status" value="1"/>
</dbReference>
<organism evidence="6 7">
    <name type="scientific">Apatococcus lobatus</name>
    <dbReference type="NCBI Taxonomy" id="904363"/>
    <lineage>
        <taxon>Eukaryota</taxon>
        <taxon>Viridiplantae</taxon>
        <taxon>Chlorophyta</taxon>
        <taxon>core chlorophytes</taxon>
        <taxon>Trebouxiophyceae</taxon>
        <taxon>Chlorellales</taxon>
        <taxon>Chlorellaceae</taxon>
        <taxon>Apatococcus</taxon>
    </lineage>
</organism>
<feature type="compositionally biased region" description="Polar residues" evidence="3">
    <location>
        <begin position="1514"/>
        <end position="1533"/>
    </location>
</feature>
<dbReference type="InterPro" id="IPR000873">
    <property type="entry name" value="AMP-dep_synth/lig_dom"/>
</dbReference>
<dbReference type="SUPFAM" id="SSF52777">
    <property type="entry name" value="CoA-dependent acyltransferases"/>
    <property type="match status" value="2"/>
</dbReference>
<dbReference type="SUPFAM" id="SSF47336">
    <property type="entry name" value="ACP-like"/>
    <property type="match status" value="1"/>
</dbReference>
<dbReference type="SUPFAM" id="SSF56801">
    <property type="entry name" value="Acetyl-CoA synthetase-like"/>
    <property type="match status" value="1"/>
</dbReference>
<accession>A0AAW1RYX9</accession>
<dbReference type="SUPFAM" id="SSF51161">
    <property type="entry name" value="Trimeric LpxA-like enzymes"/>
    <property type="match status" value="3"/>
</dbReference>
<sequence>MLLEGIKQAKAQDSASPRSEVSISQAPFSAAERASGTPCSWNQEQMYLVHQQLPNKCTYSEPFGVTLKGKLELDALQRAFVLLVHRHEALRSGFVMSRGDLCQYVMPMDEARPQFQVLHLPDMSHSHVQAAFHEQAMRPFDLAKPPLLRAVLAQLAKQLQVTLLEIVLSAVQALLAYWSGQEEVVVGVPSHGRTQPGLMSAVGYFVNVMPLRTDVGSCRSFAQLVTSVSQHMRQAKAHALIPLGKVITRLKLPRDNSRNSVFQVTVAPEVGMPKNLDFAGLTALELDTDQLVDEPKMDLSFTAPSGKVANPFKGGVKYALDVINKSTVESMVDMLQELLRALPIHEDTTIQQLLSEAARGPSAVTKNFSPPCQQLPPNMCLHHMFEEQAARRPEAPCLLFKDDLLSYGLVDCLANKVAAQLLAHGLVPEEVVGVLLPRGFELYIALLSVLKAGGACLMLDTEQPIHRHMGLLKQLSSSLVLSSSQHLEGWPSEGPIQAIQLDGLLSDSELKLEVAESAPQQSGRRSGSRTASRLAFVLFTSGSTGQPKGTELLHAGLVNITLHSRDAYGIGPADVLLQSTSTSFDVSLLEIFSALSLGGQLAILPPGAQLEPQTVMHTMAKHAVTMACAVPSVLAAWHGGGLSHTTTPRLAVLMIGGEPFPTELLRTTCAALPDTLVLNCYGPAEASINVTNQGFSASKKQQRQAGFGALSVLPPPAGHSVPIGCPVTNTQIHILDQHQRPVPVRVAGEICISGICLAKGYAGRSDLTEASFLLASPGSQGPVRIYRSGDLGRWRHDGTIEILGRADRQIKIRGQRMEPGEVEHTVTSMKGVMAAHVMMRKHPATQEAMLVAYVTPASADQLSIQQHCRARLAKHMVPAFVVPLDTFPRLPSGKTDASSLPEPEWSASGKHSEPPQQAIHKHLAGLWELVLQQQGIGINDDFFEIGGSSLLAGQLATAIRQDMHVEISSMLIFQHSTIAAMAHNPAFSKWHRHHASSQAQDQEVHTDVRNLAVPRVSSWNILPLQLLWITLVQGLHFFSLICFFLFVGQFALWWKGRPHHIATIIVPAPFLLATTILWLLFAIVVIKWCLLGRAKAGRYPLWGRAYLRQWSQRHLLQIAQGFILPLLRGTKLLNAYLRLLGAKIGHEVIIDTMDIAGFDLIVIGDNVSVGIGATISATSFQAAQSHEEPGSMSMLPVSIGSGCTIAPGAKVVPGMRVEPDSLLAPPGCCGGLTAQPKATELKATGARPLPWLLSIPALVLVFFLHLAALIPLVVAIYGLYYGATVSGGISNNFGSSQQCLHSALPLRNAVCRKWIRGGIVASAISPWALRASGLLYALLMVASKWCLLGRIAPGKGISARGLWWYLRFDLFQTLQAGPLLGFALALAHSNLLFPLYLRCLGARCGLHSYIAGLHTNAHDLLEIGDGLIIDSFNTAITVSSAAAHPVTVADGASMGNYGWLMPGAVVAPTAVLGNAAFLPPDKHVPPGSTTMGSQLLRPGQDIESGSLKADTDASAVSRSARTPHGKSSTNTAEASDPAREGQLSFWLFSSLNLAGSLVSPLFQNIQIMPFAALMSLSMYTLGLPISLAVFPLAVAISVGCACLFLKLLHLAAGRKFKEEGPYASLETVRWLLLNKAVNVMNIVPLLNGTALMPCLLRFLGAHVGKDLLVANDIPMSYFCVDARHISIGDGVVINHGADVIPHSVDRGQIGHPLMRIDSHVTLGPHAQLLPGCSIQPFATLDAAAITLKGELVGQGAFWSGIPARPTARSQPS</sequence>
<feature type="domain" description="Carrier" evidence="5">
    <location>
        <begin position="914"/>
        <end position="989"/>
    </location>
</feature>
<dbReference type="InterPro" id="IPR001242">
    <property type="entry name" value="Condensation_dom"/>
</dbReference>
<dbReference type="Gene3D" id="2.160.10.10">
    <property type="entry name" value="Hexapeptide repeat proteins"/>
    <property type="match status" value="3"/>
</dbReference>
<dbReference type="CDD" id="cd05930">
    <property type="entry name" value="A_NRPS"/>
    <property type="match status" value="1"/>
</dbReference>
<feature type="transmembrane region" description="Helical" evidence="4">
    <location>
        <begin position="1251"/>
        <end position="1280"/>
    </location>
</feature>
<dbReference type="PROSITE" id="PS50075">
    <property type="entry name" value="CARRIER"/>
    <property type="match status" value="1"/>
</dbReference>
<reference evidence="6 7" key="1">
    <citation type="journal article" date="2024" name="Nat. Commun.">
        <title>Phylogenomics reveals the evolutionary origins of lichenization in chlorophyte algae.</title>
        <authorList>
            <person name="Puginier C."/>
            <person name="Libourel C."/>
            <person name="Otte J."/>
            <person name="Skaloud P."/>
            <person name="Haon M."/>
            <person name="Grisel S."/>
            <person name="Petersen M."/>
            <person name="Berrin J.G."/>
            <person name="Delaux P.M."/>
            <person name="Dal Grande F."/>
            <person name="Keller J."/>
        </authorList>
    </citation>
    <scope>NUCLEOTIDE SEQUENCE [LARGE SCALE GENOMIC DNA]</scope>
    <source>
        <strain evidence="6 7">SAG 2145</strain>
    </source>
</reference>
<feature type="region of interest" description="Disordered" evidence="3">
    <location>
        <begin position="1513"/>
        <end position="1536"/>
    </location>
</feature>
<name>A0AAW1RYX9_9CHLO</name>
<feature type="transmembrane region" description="Helical" evidence="4">
    <location>
        <begin position="1364"/>
        <end position="1387"/>
    </location>
</feature>
<dbReference type="PANTHER" id="PTHR45527:SF1">
    <property type="entry name" value="FATTY ACID SYNTHASE"/>
    <property type="match status" value="1"/>
</dbReference>
<dbReference type="InterPro" id="IPR042099">
    <property type="entry name" value="ANL_N_sf"/>
</dbReference>
<keyword evidence="4" id="KW-1133">Transmembrane helix</keyword>
<feature type="transmembrane region" description="Helical" evidence="4">
    <location>
        <begin position="1545"/>
        <end position="1565"/>
    </location>
</feature>
<dbReference type="Gene3D" id="3.30.559.10">
    <property type="entry name" value="Chloramphenicol acetyltransferase-like domain"/>
    <property type="match status" value="2"/>
</dbReference>
<keyword evidence="4" id="KW-0812">Transmembrane</keyword>